<accession>A0A226DEX1</accession>
<dbReference type="AlphaFoldDB" id="A0A226DEX1"/>
<evidence type="ECO:0000313" key="2">
    <source>
        <dbReference type="Proteomes" id="UP000198287"/>
    </source>
</evidence>
<dbReference type="EMBL" id="LNIX01000023">
    <property type="protein sequence ID" value="OXA43257.1"/>
    <property type="molecule type" value="Genomic_DNA"/>
</dbReference>
<gene>
    <name evidence="1" type="ORF">Fcan01_22195</name>
</gene>
<name>A0A226DEX1_FOLCA</name>
<reference evidence="1 2" key="1">
    <citation type="submission" date="2015-12" db="EMBL/GenBank/DDBJ databases">
        <title>The genome of Folsomia candida.</title>
        <authorList>
            <person name="Faddeeva A."/>
            <person name="Derks M.F."/>
            <person name="Anvar Y."/>
            <person name="Smit S."/>
            <person name="Van Straalen N."/>
            <person name="Roelofs D."/>
        </authorList>
    </citation>
    <scope>NUCLEOTIDE SEQUENCE [LARGE SCALE GENOMIC DNA]</scope>
    <source>
        <strain evidence="1 2">VU population</strain>
        <tissue evidence="1">Whole body</tissue>
    </source>
</reference>
<dbReference type="Proteomes" id="UP000198287">
    <property type="component" value="Unassembled WGS sequence"/>
</dbReference>
<sequence length="112" mass="12858">MQERFNIMKNNLQDFRVIYDSKFRQDISKDILLRHCKDLEIILIDKEDSDINGSELFEEFALMRDSFALEFNKSPAAPKLSQNCGWASLTTRSQAARAFGARICSSPLIHSV</sequence>
<comment type="caution">
    <text evidence="1">The sequence shown here is derived from an EMBL/GenBank/DDBJ whole genome shotgun (WGS) entry which is preliminary data.</text>
</comment>
<organism evidence="1 2">
    <name type="scientific">Folsomia candida</name>
    <name type="common">Springtail</name>
    <dbReference type="NCBI Taxonomy" id="158441"/>
    <lineage>
        <taxon>Eukaryota</taxon>
        <taxon>Metazoa</taxon>
        <taxon>Ecdysozoa</taxon>
        <taxon>Arthropoda</taxon>
        <taxon>Hexapoda</taxon>
        <taxon>Collembola</taxon>
        <taxon>Entomobryomorpha</taxon>
        <taxon>Isotomoidea</taxon>
        <taxon>Isotomidae</taxon>
        <taxon>Proisotominae</taxon>
        <taxon>Folsomia</taxon>
    </lineage>
</organism>
<proteinExistence type="predicted"/>
<evidence type="ECO:0000313" key="1">
    <source>
        <dbReference type="EMBL" id="OXA43257.1"/>
    </source>
</evidence>
<protein>
    <submittedName>
        <fullName evidence="1">Uncharacterized protein</fullName>
    </submittedName>
</protein>
<keyword evidence="2" id="KW-1185">Reference proteome</keyword>